<protein>
    <submittedName>
        <fullName evidence="2">Uncharacterized protein</fullName>
    </submittedName>
</protein>
<name>A0A6M3LIM9_9ZZZZ</name>
<evidence type="ECO:0000313" key="2">
    <source>
        <dbReference type="EMBL" id="QJA95166.1"/>
    </source>
</evidence>
<dbReference type="EMBL" id="MT143291">
    <property type="protein sequence ID" value="QJA95166.1"/>
    <property type="molecule type" value="Genomic_DNA"/>
</dbReference>
<reference evidence="2" key="1">
    <citation type="submission" date="2020-03" db="EMBL/GenBank/DDBJ databases">
        <title>The deep terrestrial virosphere.</title>
        <authorList>
            <person name="Holmfeldt K."/>
            <person name="Nilsson E."/>
            <person name="Simone D."/>
            <person name="Lopez-Fernandez M."/>
            <person name="Wu X."/>
            <person name="de Brujin I."/>
            <person name="Lundin D."/>
            <person name="Andersson A."/>
            <person name="Bertilsson S."/>
            <person name="Dopson M."/>
        </authorList>
    </citation>
    <scope>NUCLEOTIDE SEQUENCE</scope>
    <source>
        <strain evidence="1">MM415A03384</strain>
        <strain evidence="2">MM415B05570</strain>
    </source>
</reference>
<accession>A0A6M3LIM9</accession>
<dbReference type="AlphaFoldDB" id="A0A6M3LIM9"/>
<organism evidence="2">
    <name type="scientific">viral metagenome</name>
    <dbReference type="NCBI Taxonomy" id="1070528"/>
    <lineage>
        <taxon>unclassified sequences</taxon>
        <taxon>metagenomes</taxon>
        <taxon>organismal metagenomes</taxon>
    </lineage>
</organism>
<sequence>MTNEQFILHNQSATLRRNLVLQKKEKEYSNGKDRLEQFHRAASAQNILPTEALIGMATKHFTSITDMCKHPLDHTFKQWHEKLDDLRNYCDLLDALITDTKE</sequence>
<proteinExistence type="predicted"/>
<evidence type="ECO:0000313" key="1">
    <source>
        <dbReference type="EMBL" id="QJA71082.1"/>
    </source>
</evidence>
<dbReference type="EMBL" id="MT141845">
    <property type="protein sequence ID" value="QJA71082.1"/>
    <property type="molecule type" value="Genomic_DNA"/>
</dbReference>
<gene>
    <name evidence="1" type="ORF">MM415A03384_0004</name>
    <name evidence="2" type="ORF">MM415B05570_0005</name>
</gene>